<evidence type="ECO:0008006" key="5">
    <source>
        <dbReference type="Google" id="ProtNLM"/>
    </source>
</evidence>
<sequence length="320" mass="35081">MDYNQGQKKDRKSLLLAALAILALLNVVLIYFFYKEREKNKEQETVIAAKTEEVVAAKMKLDSISAQLDAKIAEIQQLGGQVDSLVSLKQQLEKDKAALRNASSAASVDISKYKQKIANYEAILVQKDSDIAKLKEELGIVTAQNQELSSKVTGLEGEKASLQRTFEDSVGQLSNKNRELAEKVTIASALKAEKIAVNAVSSKGKERDGGAYRAKRIDKLKVDFDLAANPISPNGEREVYLRILDPEGAVMADMATGSGTFVYSGRETVYTAKQTLNYSNEGSQGSIIYSRGGIPLKKGEHTIELYCQGFRIGSTTFKVR</sequence>
<feature type="coiled-coil region" evidence="1">
    <location>
        <begin position="75"/>
        <end position="165"/>
    </location>
</feature>
<evidence type="ECO:0000313" key="3">
    <source>
        <dbReference type="EMBL" id="AXE16968.1"/>
    </source>
</evidence>
<name>A0A344TE97_9BACT</name>
<dbReference type="RefSeq" id="WP_114065755.1">
    <property type="nucleotide sequence ID" value="NZ_CP030850.1"/>
</dbReference>
<evidence type="ECO:0000256" key="1">
    <source>
        <dbReference type="SAM" id="Coils"/>
    </source>
</evidence>
<accession>A0A344TE97</accession>
<protein>
    <recommendedName>
        <fullName evidence="5">Chromosome segregation protein SMC</fullName>
    </recommendedName>
</protein>
<keyword evidence="1" id="KW-0175">Coiled coil</keyword>
<keyword evidence="4" id="KW-1185">Reference proteome</keyword>
<dbReference type="Proteomes" id="UP000251993">
    <property type="component" value="Chromosome"/>
</dbReference>
<dbReference type="AlphaFoldDB" id="A0A344TE97"/>
<dbReference type="EMBL" id="CP030850">
    <property type="protein sequence ID" value="AXE16968.1"/>
    <property type="molecule type" value="Genomic_DNA"/>
</dbReference>
<keyword evidence="2" id="KW-0812">Transmembrane</keyword>
<dbReference type="OrthoDB" id="848185at2"/>
<feature type="transmembrane region" description="Helical" evidence="2">
    <location>
        <begin position="14"/>
        <end position="34"/>
    </location>
</feature>
<gene>
    <name evidence="3" type="ORF">DR864_04085</name>
</gene>
<evidence type="ECO:0000256" key="2">
    <source>
        <dbReference type="SAM" id="Phobius"/>
    </source>
</evidence>
<dbReference type="InterPro" id="IPR017868">
    <property type="entry name" value="Filamin/ABP280_repeat-like"/>
</dbReference>
<dbReference type="Gene3D" id="1.10.287.1490">
    <property type="match status" value="1"/>
</dbReference>
<keyword evidence="2" id="KW-1133">Transmembrane helix</keyword>
<organism evidence="3 4">
    <name type="scientific">Runella rosea</name>
    <dbReference type="NCBI Taxonomy" id="2259595"/>
    <lineage>
        <taxon>Bacteria</taxon>
        <taxon>Pseudomonadati</taxon>
        <taxon>Bacteroidota</taxon>
        <taxon>Cytophagia</taxon>
        <taxon>Cytophagales</taxon>
        <taxon>Spirosomataceae</taxon>
        <taxon>Runella</taxon>
    </lineage>
</organism>
<proteinExistence type="predicted"/>
<keyword evidence="2" id="KW-0472">Membrane</keyword>
<evidence type="ECO:0000313" key="4">
    <source>
        <dbReference type="Proteomes" id="UP000251993"/>
    </source>
</evidence>
<dbReference type="KEGG" id="run:DR864_04085"/>
<reference evidence="3 4" key="1">
    <citation type="submission" date="2018-07" db="EMBL/GenBank/DDBJ databases">
        <title>Genome sequencing of Runella.</title>
        <authorList>
            <person name="Baek M.-G."/>
            <person name="Yi H."/>
        </authorList>
    </citation>
    <scope>NUCLEOTIDE SEQUENCE [LARGE SCALE GENOMIC DNA]</scope>
    <source>
        <strain evidence="3 4">HYN0085</strain>
    </source>
</reference>
<dbReference type="PROSITE" id="PS50194">
    <property type="entry name" value="FILAMIN_REPEAT"/>
    <property type="match status" value="1"/>
</dbReference>